<name>A0A8B8J5U4_PHODC</name>
<gene>
    <name evidence="2" type="primary">LOC103709460</name>
</gene>
<sequence length="173" mass="19073">MTSFILDIATALPAVSTNLSKDIMSEKYFSCTLICIIKSSVPYRESTMPASNQHRLSQSSNRLGFFSHGRAANGLDLLLSQNRSKLGQLGCRADSVMPLAFHPDLDVVFLQVDWKIYSFDLASDGFNEIGGEKGPNPEGERYLILNYVVVSLLSPYFFGEGRVPGKNLSSNKI</sequence>
<dbReference type="GeneID" id="103709460"/>
<evidence type="ECO:0000313" key="2">
    <source>
        <dbReference type="RefSeq" id="XP_026661212.2"/>
    </source>
</evidence>
<keyword evidence="1" id="KW-1185">Reference proteome</keyword>
<reference evidence="1" key="1">
    <citation type="journal article" date="2019" name="Nat. Commun.">
        <title>Genome-wide association mapping of date palm fruit traits.</title>
        <authorList>
            <person name="Hazzouri K.M."/>
            <person name="Gros-Balthazard M."/>
            <person name="Flowers J.M."/>
            <person name="Copetti D."/>
            <person name="Lemansour A."/>
            <person name="Lebrun M."/>
            <person name="Masmoudi K."/>
            <person name="Ferrand S."/>
            <person name="Dhar M.I."/>
            <person name="Fresquez Z.A."/>
            <person name="Rosas U."/>
            <person name="Zhang J."/>
            <person name="Talag J."/>
            <person name="Lee S."/>
            <person name="Kudrna D."/>
            <person name="Powell R.F."/>
            <person name="Leitch I.J."/>
            <person name="Krueger R.R."/>
            <person name="Wing R.A."/>
            <person name="Amiri K.M.A."/>
            <person name="Purugganan M.D."/>
        </authorList>
    </citation>
    <scope>NUCLEOTIDE SEQUENCE [LARGE SCALE GENOMIC DNA]</scope>
    <source>
        <strain evidence="1">cv. Khalas</strain>
    </source>
</reference>
<organism evidence="1 2">
    <name type="scientific">Phoenix dactylifera</name>
    <name type="common">Date palm</name>
    <dbReference type="NCBI Taxonomy" id="42345"/>
    <lineage>
        <taxon>Eukaryota</taxon>
        <taxon>Viridiplantae</taxon>
        <taxon>Streptophyta</taxon>
        <taxon>Embryophyta</taxon>
        <taxon>Tracheophyta</taxon>
        <taxon>Spermatophyta</taxon>
        <taxon>Magnoliopsida</taxon>
        <taxon>Liliopsida</taxon>
        <taxon>Arecaceae</taxon>
        <taxon>Coryphoideae</taxon>
        <taxon>Phoeniceae</taxon>
        <taxon>Phoenix</taxon>
    </lineage>
</organism>
<dbReference type="Proteomes" id="UP000228380">
    <property type="component" value="Chromosome 3"/>
</dbReference>
<dbReference type="KEGG" id="pda:103709460"/>
<dbReference type="RefSeq" id="XP_026661212.2">
    <property type="nucleotide sequence ID" value="XM_026805411.2"/>
</dbReference>
<accession>A0A8B8J5U4</accession>
<dbReference type="AlphaFoldDB" id="A0A8B8J5U4"/>
<reference evidence="2" key="2">
    <citation type="submission" date="2025-08" db="UniProtKB">
        <authorList>
            <consortium name="RefSeq"/>
        </authorList>
    </citation>
    <scope>IDENTIFICATION</scope>
    <source>
        <tissue evidence="2">Young leaves</tissue>
    </source>
</reference>
<protein>
    <submittedName>
        <fullName evidence="2">Uncharacterized protein LOC103709460</fullName>
    </submittedName>
</protein>
<proteinExistence type="predicted"/>
<evidence type="ECO:0000313" key="1">
    <source>
        <dbReference type="Proteomes" id="UP000228380"/>
    </source>
</evidence>
<dbReference type="OrthoDB" id="10642706at2759"/>